<dbReference type="AlphaFoldDB" id="A0A2D2D2W4"/>
<keyword evidence="1" id="KW-0472">Membrane</keyword>
<organism evidence="2 3">
    <name type="scientific">Methylosinus trichosporium (strain ATCC 35070 / NCIMB 11131 / UNIQEM 75 / OB3b)</name>
    <dbReference type="NCBI Taxonomy" id="595536"/>
    <lineage>
        <taxon>Bacteria</taxon>
        <taxon>Pseudomonadati</taxon>
        <taxon>Pseudomonadota</taxon>
        <taxon>Alphaproteobacteria</taxon>
        <taxon>Hyphomicrobiales</taxon>
        <taxon>Methylocystaceae</taxon>
        <taxon>Methylosinus</taxon>
    </lineage>
</organism>
<feature type="transmembrane region" description="Helical" evidence="1">
    <location>
        <begin position="132"/>
        <end position="150"/>
    </location>
</feature>
<gene>
    <name evidence="2" type="ORF">CQW49_16570</name>
</gene>
<evidence type="ECO:0000313" key="3">
    <source>
        <dbReference type="Proteomes" id="UP000230709"/>
    </source>
</evidence>
<sequence>MAAPFRDRLVFLFRTEAGRIDRADWRLGAAILAAPLVLLTLAMWALLPYTFHDLATTPLFVWQTMIAYFYLCLYALAVLVIAASFVNLSAKRFRALGRPAPVALAAALPLAALLAASAHFMQPHVADAMPRWQVTIFDLILAAMALWSAYELGVRDEAAR</sequence>
<keyword evidence="3" id="KW-1185">Reference proteome</keyword>
<feature type="transmembrane region" description="Helical" evidence="1">
    <location>
        <begin position="27"/>
        <end position="47"/>
    </location>
</feature>
<dbReference type="STRING" id="595536.GCA_000178815_01868"/>
<evidence type="ECO:0008006" key="4">
    <source>
        <dbReference type="Google" id="ProtNLM"/>
    </source>
</evidence>
<dbReference type="Proteomes" id="UP000230709">
    <property type="component" value="Chromosome"/>
</dbReference>
<dbReference type="RefSeq" id="WP_003613027.1">
    <property type="nucleotide sequence ID" value="NZ_ADVE02000001.1"/>
</dbReference>
<keyword evidence="1" id="KW-1133">Transmembrane helix</keyword>
<keyword evidence="1" id="KW-0812">Transmembrane</keyword>
<feature type="transmembrane region" description="Helical" evidence="1">
    <location>
        <begin position="67"/>
        <end position="88"/>
    </location>
</feature>
<accession>A0A2D2D2W4</accession>
<feature type="transmembrane region" description="Helical" evidence="1">
    <location>
        <begin position="100"/>
        <end position="120"/>
    </location>
</feature>
<name>A0A2D2D2W4_METT3</name>
<protein>
    <recommendedName>
        <fullName evidence="4">DUF805 domain-containing protein</fullName>
    </recommendedName>
</protein>
<dbReference type="KEGG" id="mtw:CQW49_16570"/>
<dbReference type="EMBL" id="CP023737">
    <property type="protein sequence ID" value="ATQ69314.1"/>
    <property type="molecule type" value="Genomic_DNA"/>
</dbReference>
<evidence type="ECO:0000313" key="2">
    <source>
        <dbReference type="EMBL" id="ATQ69314.1"/>
    </source>
</evidence>
<proteinExistence type="predicted"/>
<evidence type="ECO:0000256" key="1">
    <source>
        <dbReference type="SAM" id="Phobius"/>
    </source>
</evidence>
<reference evidence="3" key="1">
    <citation type="submission" date="2017-10" db="EMBL/GenBank/DDBJ databases">
        <title>Completed PacBio SMRT sequence of Methylosinus trichosporium OB3b reveals presence of a third large plasmid.</title>
        <authorList>
            <person name="Charles T.C."/>
            <person name="Lynch M.D.J."/>
            <person name="Heil J.R."/>
            <person name="Cheng J."/>
        </authorList>
    </citation>
    <scope>NUCLEOTIDE SEQUENCE [LARGE SCALE GENOMIC DNA]</scope>
    <source>
        <strain evidence="3">OB3b</strain>
    </source>
</reference>